<dbReference type="EMBL" id="JAPMOS010000506">
    <property type="protein sequence ID" value="KAJ4452448.1"/>
    <property type="molecule type" value="Genomic_DNA"/>
</dbReference>
<protein>
    <recommendedName>
        <fullName evidence="2">START domain-containing protein</fullName>
    </recommendedName>
</protein>
<keyword evidence="4" id="KW-1185">Reference proteome</keyword>
<feature type="domain" description="START" evidence="2">
    <location>
        <begin position="154"/>
        <end position="311"/>
    </location>
</feature>
<evidence type="ECO:0000313" key="4">
    <source>
        <dbReference type="Proteomes" id="UP001141327"/>
    </source>
</evidence>
<feature type="region of interest" description="Disordered" evidence="1">
    <location>
        <begin position="1"/>
        <end position="54"/>
    </location>
</feature>
<gene>
    <name evidence="3" type="ORF">PAPYR_13393</name>
</gene>
<proteinExistence type="predicted"/>
<dbReference type="InterPro" id="IPR051213">
    <property type="entry name" value="START_lipid_transfer"/>
</dbReference>
<feature type="compositionally biased region" description="Low complexity" evidence="1">
    <location>
        <begin position="1"/>
        <end position="14"/>
    </location>
</feature>
<dbReference type="PANTHER" id="PTHR19308">
    <property type="entry name" value="PHOSPHATIDYLCHOLINE TRANSFER PROTEIN"/>
    <property type="match status" value="1"/>
</dbReference>
<comment type="caution">
    <text evidence="3">The sequence shown here is derived from an EMBL/GenBank/DDBJ whole genome shotgun (WGS) entry which is preliminary data.</text>
</comment>
<accession>A0ABQ8U3T0</accession>
<dbReference type="Gene3D" id="3.30.530.20">
    <property type="match status" value="1"/>
</dbReference>
<dbReference type="InterPro" id="IPR002913">
    <property type="entry name" value="START_lipid-bd_dom"/>
</dbReference>
<sequence>MGATTSSRSKSRSPSPGPAGAGRLVRRLPRSPSPVRAGGPRSRSPGPNRRALSPGLMGLSERLAALERVFSYVSSQADLFEADLDGMPASLSPVLEMHLANLSSGNVEAALVSTGSPRPFVSSPLAASSPANAAEANSNMQPEAVLQESEDFMNNPSWTFVKEEDGVRIFSMEVESGRKAFKGDCRINKPFMAMYYASTNETYRKQWDSMFMGVDCVEDIDASTAIMNPRFHGGVASNRDMCIFYTKRVLPTGVLTATKSVEDPRCPPQKGFVRARVIISGMKFVPRGENECEVTYVGQVDLAGWAWLHPG</sequence>
<dbReference type="SUPFAM" id="SSF55961">
    <property type="entry name" value="Bet v1-like"/>
    <property type="match status" value="1"/>
</dbReference>
<dbReference type="Pfam" id="PF01852">
    <property type="entry name" value="START"/>
    <property type="match status" value="1"/>
</dbReference>
<dbReference type="InterPro" id="IPR023393">
    <property type="entry name" value="START-like_dom_sf"/>
</dbReference>
<evidence type="ECO:0000256" key="1">
    <source>
        <dbReference type="SAM" id="MobiDB-lite"/>
    </source>
</evidence>
<organism evidence="3 4">
    <name type="scientific">Paratrimastix pyriformis</name>
    <dbReference type="NCBI Taxonomy" id="342808"/>
    <lineage>
        <taxon>Eukaryota</taxon>
        <taxon>Metamonada</taxon>
        <taxon>Preaxostyla</taxon>
        <taxon>Paratrimastigidae</taxon>
        <taxon>Paratrimastix</taxon>
    </lineage>
</organism>
<dbReference type="PANTHER" id="PTHR19308:SF14">
    <property type="entry name" value="START DOMAIN-CONTAINING PROTEIN"/>
    <property type="match status" value="1"/>
</dbReference>
<evidence type="ECO:0000313" key="3">
    <source>
        <dbReference type="EMBL" id="KAJ4452448.1"/>
    </source>
</evidence>
<feature type="compositionally biased region" description="Low complexity" evidence="1">
    <location>
        <begin position="33"/>
        <end position="50"/>
    </location>
</feature>
<evidence type="ECO:0000259" key="2">
    <source>
        <dbReference type="PROSITE" id="PS50848"/>
    </source>
</evidence>
<dbReference type="CDD" id="cd00177">
    <property type="entry name" value="START"/>
    <property type="match status" value="1"/>
</dbReference>
<dbReference type="PROSITE" id="PS50848">
    <property type="entry name" value="START"/>
    <property type="match status" value="1"/>
</dbReference>
<name>A0ABQ8U3T0_9EUKA</name>
<dbReference type="Proteomes" id="UP001141327">
    <property type="component" value="Unassembled WGS sequence"/>
</dbReference>
<reference evidence="3" key="1">
    <citation type="journal article" date="2022" name="bioRxiv">
        <title>Genomics of Preaxostyla Flagellates Illuminates Evolutionary Transitions and the Path Towards Mitochondrial Loss.</title>
        <authorList>
            <person name="Novak L.V.F."/>
            <person name="Treitli S.C."/>
            <person name="Pyrih J."/>
            <person name="Halakuc P."/>
            <person name="Pipaliya S.V."/>
            <person name="Vacek V."/>
            <person name="Brzon O."/>
            <person name="Soukal P."/>
            <person name="Eme L."/>
            <person name="Dacks J.B."/>
            <person name="Karnkowska A."/>
            <person name="Elias M."/>
            <person name="Hampl V."/>
        </authorList>
    </citation>
    <scope>NUCLEOTIDE SEQUENCE</scope>
    <source>
        <strain evidence="3">RCP-MX</strain>
    </source>
</reference>